<sequence length="91" mass="10139">MAGLNIWENDQGGLQLSIGGRGLDPNRTSNFNVRQNNYDISADALGYPESYYTPPTEAIKRIQPGARGRFAAVRHPVRGLLNFEPARPRTR</sequence>
<dbReference type="Proteomes" id="UP001596513">
    <property type="component" value="Unassembled WGS sequence"/>
</dbReference>
<accession>A0ABW2UCW3</accession>
<evidence type="ECO:0000313" key="1">
    <source>
        <dbReference type="EMBL" id="MFC7670651.1"/>
    </source>
</evidence>
<proteinExistence type="predicted"/>
<comment type="caution">
    <text evidence="1">The sequence shown here is derived from an EMBL/GenBank/DDBJ whole genome shotgun (WGS) entry which is preliminary data.</text>
</comment>
<gene>
    <name evidence="1" type="ORF">ACFQT0_27180</name>
</gene>
<reference evidence="2" key="1">
    <citation type="journal article" date="2019" name="Int. J. Syst. Evol. Microbiol.">
        <title>The Global Catalogue of Microorganisms (GCM) 10K type strain sequencing project: providing services to taxonomists for standard genome sequencing and annotation.</title>
        <authorList>
            <consortium name="The Broad Institute Genomics Platform"/>
            <consortium name="The Broad Institute Genome Sequencing Center for Infectious Disease"/>
            <person name="Wu L."/>
            <person name="Ma J."/>
        </authorList>
    </citation>
    <scope>NUCLEOTIDE SEQUENCE [LARGE SCALE GENOMIC DNA]</scope>
    <source>
        <strain evidence="2">JCM 19635</strain>
    </source>
</reference>
<dbReference type="RefSeq" id="WP_380206356.1">
    <property type="nucleotide sequence ID" value="NZ_JBHTEK010000003.1"/>
</dbReference>
<protein>
    <submittedName>
        <fullName evidence="1">Uncharacterized protein</fullName>
    </submittedName>
</protein>
<keyword evidence="2" id="KW-1185">Reference proteome</keyword>
<dbReference type="EMBL" id="JBHTEK010000003">
    <property type="protein sequence ID" value="MFC7670651.1"/>
    <property type="molecule type" value="Genomic_DNA"/>
</dbReference>
<organism evidence="1 2">
    <name type="scientific">Hymenobacter humi</name>
    <dbReference type="NCBI Taxonomy" id="1411620"/>
    <lineage>
        <taxon>Bacteria</taxon>
        <taxon>Pseudomonadati</taxon>
        <taxon>Bacteroidota</taxon>
        <taxon>Cytophagia</taxon>
        <taxon>Cytophagales</taxon>
        <taxon>Hymenobacteraceae</taxon>
        <taxon>Hymenobacter</taxon>
    </lineage>
</organism>
<evidence type="ECO:0000313" key="2">
    <source>
        <dbReference type="Proteomes" id="UP001596513"/>
    </source>
</evidence>
<name>A0ABW2UCW3_9BACT</name>